<reference evidence="15" key="1">
    <citation type="submission" date="2021-02" db="EMBL/GenBank/DDBJ databases">
        <authorList>
            <person name="Nowell W R."/>
        </authorList>
    </citation>
    <scope>NUCLEOTIDE SEQUENCE</scope>
</reference>
<evidence type="ECO:0000256" key="7">
    <source>
        <dbReference type="ARBA" id="ARBA00022576"/>
    </source>
</evidence>
<keyword evidence="7" id="KW-0032">Aminotransferase</keyword>
<dbReference type="InterPro" id="IPR015422">
    <property type="entry name" value="PyrdxlP-dep_Trfase_small"/>
</dbReference>
<dbReference type="InterPro" id="IPR015421">
    <property type="entry name" value="PyrdxlP-dep_Trfase_major"/>
</dbReference>
<gene>
    <name evidence="15" type="ORF">EDS130_LOCUS26405</name>
</gene>
<keyword evidence="9" id="KW-0828">Tyrosine catabolism</keyword>
<dbReference type="InterPro" id="IPR004839">
    <property type="entry name" value="Aminotransferase_I/II_large"/>
</dbReference>
<evidence type="ECO:0000256" key="9">
    <source>
        <dbReference type="ARBA" id="ARBA00022878"/>
    </source>
</evidence>
<dbReference type="AlphaFoldDB" id="A0A814XV66"/>
<evidence type="ECO:0000256" key="1">
    <source>
        <dbReference type="ARBA" id="ARBA00001933"/>
    </source>
</evidence>
<dbReference type="GO" id="GO:0008610">
    <property type="term" value="P:lipid biosynthetic process"/>
    <property type="evidence" value="ECO:0007669"/>
    <property type="project" value="InterPro"/>
</dbReference>
<dbReference type="NCBIfam" id="TIGR01264">
    <property type="entry name" value="tyr_amTase_E"/>
    <property type="match status" value="1"/>
</dbReference>
<evidence type="ECO:0000256" key="4">
    <source>
        <dbReference type="ARBA" id="ARBA00011738"/>
    </source>
</evidence>
<dbReference type="SUPFAM" id="SSF53383">
    <property type="entry name" value="PLP-dependent transferases"/>
    <property type="match status" value="1"/>
</dbReference>
<evidence type="ECO:0000256" key="6">
    <source>
        <dbReference type="ARBA" id="ARBA00015959"/>
    </source>
</evidence>
<dbReference type="FunFam" id="3.40.640.10:FF:000048">
    <property type="entry name" value="tyrosine aminotransferase"/>
    <property type="match status" value="1"/>
</dbReference>
<dbReference type="Pfam" id="PF04116">
    <property type="entry name" value="FA_hydroxylase"/>
    <property type="match status" value="1"/>
</dbReference>
<evidence type="ECO:0000256" key="2">
    <source>
        <dbReference type="ARBA" id="ARBA00005203"/>
    </source>
</evidence>
<dbReference type="InterPro" id="IPR005958">
    <property type="entry name" value="TyrNic_aminoTrfase"/>
</dbReference>
<keyword evidence="8" id="KW-0808">Transferase</keyword>
<dbReference type="EC" id="2.6.1.5" evidence="5"/>
<comment type="cofactor">
    <cofactor evidence="1">
        <name>pyridoxal 5'-phosphate</name>
        <dbReference type="ChEBI" id="CHEBI:597326"/>
    </cofactor>
</comment>
<feature type="domain" description="Fatty acid hydroxylase" evidence="14">
    <location>
        <begin position="93"/>
        <end position="231"/>
    </location>
</feature>
<dbReference type="GO" id="GO:0030170">
    <property type="term" value="F:pyridoxal phosphate binding"/>
    <property type="evidence" value="ECO:0007669"/>
    <property type="project" value="InterPro"/>
</dbReference>
<dbReference type="Proteomes" id="UP000663852">
    <property type="component" value="Unassembled WGS sequence"/>
</dbReference>
<evidence type="ECO:0000256" key="8">
    <source>
        <dbReference type="ARBA" id="ARBA00022679"/>
    </source>
</evidence>
<dbReference type="GO" id="GO:0016491">
    <property type="term" value="F:oxidoreductase activity"/>
    <property type="evidence" value="ECO:0007669"/>
    <property type="project" value="InterPro"/>
</dbReference>
<evidence type="ECO:0000259" key="13">
    <source>
        <dbReference type="Pfam" id="PF00155"/>
    </source>
</evidence>
<name>A0A814XV66_ADIRI</name>
<dbReference type="GO" id="GO:0005506">
    <property type="term" value="F:iron ion binding"/>
    <property type="evidence" value="ECO:0007669"/>
    <property type="project" value="InterPro"/>
</dbReference>
<protein>
    <recommendedName>
        <fullName evidence="6">Tyrosine aminotransferase</fullName>
        <ecNumber evidence="5">2.6.1.5</ecNumber>
    </recommendedName>
    <alternativeName>
        <fullName evidence="11">L-tyrosine:2-oxoglutarate aminotransferase</fullName>
    </alternativeName>
</protein>
<proteinExistence type="inferred from homology"/>
<dbReference type="CDD" id="cd00609">
    <property type="entry name" value="AAT_like"/>
    <property type="match status" value="1"/>
</dbReference>
<dbReference type="EMBL" id="CAJNOJ010000160">
    <property type="protein sequence ID" value="CAF1220786.1"/>
    <property type="molecule type" value="Genomic_DNA"/>
</dbReference>
<dbReference type="Gene3D" id="3.90.1150.10">
    <property type="entry name" value="Aspartate Aminotransferase, domain 1"/>
    <property type="match status" value="1"/>
</dbReference>
<evidence type="ECO:0000256" key="10">
    <source>
        <dbReference type="ARBA" id="ARBA00022898"/>
    </source>
</evidence>
<dbReference type="InterPro" id="IPR005957">
    <property type="entry name" value="Tyrosine_aminoTrfase"/>
</dbReference>
<dbReference type="NCBIfam" id="TIGR01265">
    <property type="entry name" value="tyr_nico_aTase"/>
    <property type="match status" value="1"/>
</dbReference>
<evidence type="ECO:0000256" key="12">
    <source>
        <dbReference type="ARBA" id="ARBA00047798"/>
    </source>
</evidence>
<dbReference type="PANTHER" id="PTHR45744">
    <property type="entry name" value="TYROSINE AMINOTRANSFERASE"/>
    <property type="match status" value="1"/>
</dbReference>
<comment type="catalytic activity">
    <reaction evidence="12">
        <text>L-tyrosine + 2-oxoglutarate = 3-(4-hydroxyphenyl)pyruvate + L-glutamate</text>
        <dbReference type="Rhea" id="RHEA:15093"/>
        <dbReference type="ChEBI" id="CHEBI:16810"/>
        <dbReference type="ChEBI" id="CHEBI:29985"/>
        <dbReference type="ChEBI" id="CHEBI:36242"/>
        <dbReference type="ChEBI" id="CHEBI:58315"/>
        <dbReference type="EC" id="2.6.1.5"/>
    </reaction>
</comment>
<dbReference type="Pfam" id="PF00155">
    <property type="entry name" value="Aminotran_1_2"/>
    <property type="match status" value="1"/>
</dbReference>
<keyword evidence="10" id="KW-0663">Pyridoxal phosphate</keyword>
<dbReference type="Gene3D" id="3.40.640.10">
    <property type="entry name" value="Type I PLP-dependent aspartate aminotransferase-like (Major domain)"/>
    <property type="match status" value="1"/>
</dbReference>
<comment type="pathway">
    <text evidence="2">Amino-acid degradation; L-phenylalanine degradation; acetoacetate and fumarate from L-phenylalanine: step 2/6.</text>
</comment>
<evidence type="ECO:0000256" key="11">
    <source>
        <dbReference type="ARBA" id="ARBA00031696"/>
    </source>
</evidence>
<feature type="domain" description="Aminotransferase class I/classII large" evidence="13">
    <location>
        <begin position="286"/>
        <end position="648"/>
    </location>
</feature>
<organism evidence="15 16">
    <name type="scientific">Adineta ricciae</name>
    <name type="common">Rotifer</name>
    <dbReference type="NCBI Taxonomy" id="249248"/>
    <lineage>
        <taxon>Eukaryota</taxon>
        <taxon>Metazoa</taxon>
        <taxon>Spiralia</taxon>
        <taxon>Gnathifera</taxon>
        <taxon>Rotifera</taxon>
        <taxon>Eurotatoria</taxon>
        <taxon>Bdelloidea</taxon>
        <taxon>Adinetida</taxon>
        <taxon>Adinetidae</taxon>
        <taxon>Adineta</taxon>
    </lineage>
</organism>
<dbReference type="PANTHER" id="PTHR45744:SF2">
    <property type="entry name" value="TYROSINE AMINOTRANSFERASE"/>
    <property type="match status" value="1"/>
</dbReference>
<dbReference type="InterPro" id="IPR006694">
    <property type="entry name" value="Fatty_acid_hydroxylase"/>
</dbReference>
<dbReference type="GO" id="GO:0004838">
    <property type="term" value="F:L-tyrosine-2-oxoglutarate transaminase activity"/>
    <property type="evidence" value="ECO:0007669"/>
    <property type="project" value="InterPro"/>
</dbReference>
<comment type="similarity">
    <text evidence="3">Belongs to the class-I pyridoxal-phosphate-dependent aminotransferase family.</text>
</comment>
<comment type="caution">
    <text evidence="15">The sequence shown here is derived from an EMBL/GenBank/DDBJ whole genome shotgun (WGS) entry which is preliminary data.</text>
</comment>
<evidence type="ECO:0000259" key="14">
    <source>
        <dbReference type="Pfam" id="PF04116"/>
    </source>
</evidence>
<evidence type="ECO:0000256" key="3">
    <source>
        <dbReference type="ARBA" id="ARBA00007441"/>
    </source>
</evidence>
<dbReference type="GO" id="GO:0006559">
    <property type="term" value="P:L-phenylalanine catabolic process"/>
    <property type="evidence" value="ECO:0007669"/>
    <property type="project" value="UniProtKB-UniPathway"/>
</dbReference>
<evidence type="ECO:0000313" key="16">
    <source>
        <dbReference type="Proteomes" id="UP000663852"/>
    </source>
</evidence>
<dbReference type="InterPro" id="IPR015424">
    <property type="entry name" value="PyrdxlP-dep_Trfase"/>
</dbReference>
<comment type="subunit">
    <text evidence="4">Homodimer.</text>
</comment>
<dbReference type="UniPathway" id="UPA00139">
    <property type="reaction ID" value="UER00338"/>
</dbReference>
<accession>A0A814XV66</accession>
<dbReference type="OrthoDB" id="7042322at2759"/>
<evidence type="ECO:0000256" key="5">
    <source>
        <dbReference type="ARBA" id="ARBA00012749"/>
    </source>
</evidence>
<evidence type="ECO:0000313" key="15">
    <source>
        <dbReference type="EMBL" id="CAF1220786.1"/>
    </source>
</evidence>
<sequence>MTFSKIPTPRVDPVTGETYYTREDAMNLSPQQYEEWVYSNKTVHVNEVRLYEQKFWNILLTKSPPFLPLLFWPFVIYYLTTPMTFLRFMWICTGLLLWFPMEYVFHRFLFHLPVVGIRSQKFHFFLHGIHHVAPTDLWHVFSPVYELGAQAFLIWCVFNILHVPDPNALVSGLLINYIRYDSIHYLIHAYTPDQIGKIPFAGGYLKQCAIHHRQHHFSNPRKHFTISFKIFAHYSDEKISTMEKPMTNGMKGTWLPIQASRSARNTINPIRRIVDRMKISPNPAKEMISLSIGDPTHYGNMLPPVEALEAIVEAVQLPTCHGYAPSFGTLDARRAVAQFWSRSNYIVKPEDVILTSGCSHALEMCVDGLADSGDNILLPRPGFSLYVTLCQSLGIEPRFYDLLPNEQWRADLSHLESLIDDRTRAVLINNPSNPCGAVYSEEHLRQLINICERNHLPIIADEIYADMIFSGNQFHFLGMLSENVPVLSCGGISKRFICPGWRVGWIVIHDRHNLFKDTIKPGLMDLSSRILGPNSVTQAAMSHILSETPDSYYDDILQQLQNNAEFVYNSLLEAPGLRPTMPQGAMYMLIAINPSAFLDIQDDKEFFTKLLCEESISCLPASVFGIDNFIRIVLTTPMEKTEEACQRILEFCHRHAKTIA</sequence>
<dbReference type="GO" id="GO:0006572">
    <property type="term" value="P:L-tyrosine catabolic process"/>
    <property type="evidence" value="ECO:0007669"/>
    <property type="project" value="UniProtKB-KW"/>
</dbReference>